<sequence length="462" mass="50113">MTARALLVDFGSTYTKVTAVDLEKRCLLGTARAFTTVQEDINIGLTRACRQLGEELGEDPLTYPHKLGCSSAAGGLKLAAIGLVRELTVEAARLAALGAGARLTHVFSRFLTPQDVEQMAATPPDIILLAGGTDGGNRETIIANAHTLAAGSLRVPVVVAGNKVAAAQVAEILSQAGFPVRVTENVMPELNQLNVEPARETIREVFLERIIAAKGLDKAETLLGIVMPTPAAVLQGARLLAEGTPGQRGWGELLLVDIGGATTDVHSIAEGGPSKPGVNWKGLPEPKAKRTVEGDLGMRYSAEALWEATPRALLLKLFREKWQEGQEYVRKVHQQPDYLPVNEQEWEWDTLLGYLCARLATERHVGQLETVYTPFGATFVQYGKDLTQIGHVIGTGGVLVHHPRPRRILEGVLFEPEQPMLLKPMQPRLWLDQEYILAAMGLLAEIDEEAAMTIMTAGLREI</sequence>
<organism evidence="1 2">
    <name type="scientific">Carboxydocella sporoproducens DSM 16521</name>
    <dbReference type="NCBI Taxonomy" id="1121270"/>
    <lineage>
        <taxon>Bacteria</taxon>
        <taxon>Bacillati</taxon>
        <taxon>Bacillota</taxon>
        <taxon>Clostridia</taxon>
        <taxon>Eubacteriales</taxon>
        <taxon>Clostridiales Family XVI. Incertae Sedis</taxon>
        <taxon>Carboxydocella</taxon>
    </lineage>
</organism>
<dbReference type="RefSeq" id="WP_078664324.1">
    <property type="nucleotide sequence ID" value="NZ_FUXM01000001.1"/>
</dbReference>
<dbReference type="AlphaFoldDB" id="A0A1T4LFA4"/>
<reference evidence="2" key="1">
    <citation type="submission" date="2017-02" db="EMBL/GenBank/DDBJ databases">
        <authorList>
            <person name="Varghese N."/>
            <person name="Submissions S."/>
        </authorList>
    </citation>
    <scope>NUCLEOTIDE SEQUENCE [LARGE SCALE GENOMIC DNA]</scope>
    <source>
        <strain evidence="2">DSM 16521</strain>
    </source>
</reference>
<evidence type="ECO:0000313" key="1">
    <source>
        <dbReference type="EMBL" id="SJZ53306.1"/>
    </source>
</evidence>
<dbReference type="OrthoDB" id="9769453at2"/>
<evidence type="ECO:0000313" key="2">
    <source>
        <dbReference type="Proteomes" id="UP000189933"/>
    </source>
</evidence>
<dbReference type="PIRSF" id="PIRSF004729">
    <property type="entry name" value="MutL"/>
    <property type="match status" value="1"/>
</dbReference>
<evidence type="ECO:0008006" key="3">
    <source>
        <dbReference type="Google" id="ProtNLM"/>
    </source>
</evidence>
<dbReference type="Pfam" id="PF13941">
    <property type="entry name" value="MutL"/>
    <property type="match status" value="1"/>
</dbReference>
<protein>
    <recommendedName>
        <fullName evidence="3">MutL protein</fullName>
    </recommendedName>
</protein>
<dbReference type="InterPro" id="IPR006230">
    <property type="entry name" value="MutL"/>
</dbReference>
<dbReference type="EMBL" id="FUXM01000001">
    <property type="protein sequence ID" value="SJZ53306.1"/>
    <property type="molecule type" value="Genomic_DNA"/>
</dbReference>
<accession>A0A1T4LFA4</accession>
<name>A0A1T4LFA4_9FIRM</name>
<gene>
    <name evidence="1" type="ORF">SAMN02745885_00177</name>
</gene>
<proteinExistence type="predicted"/>
<dbReference type="Proteomes" id="UP000189933">
    <property type="component" value="Unassembled WGS sequence"/>
</dbReference>
<dbReference type="NCBIfam" id="NF040745">
    <property type="entry name" value="accessory_GlmL"/>
    <property type="match status" value="1"/>
</dbReference>
<keyword evidence="2" id="KW-1185">Reference proteome</keyword>
<dbReference type="NCBIfam" id="TIGR01319">
    <property type="entry name" value="glmL_fam"/>
    <property type="match status" value="1"/>
</dbReference>